<protein>
    <submittedName>
        <fullName evidence="3">FRIGIDA-like protein</fullName>
    </submittedName>
</protein>
<dbReference type="WBParaSite" id="ACAC_0001337701-mRNA-1">
    <property type="protein sequence ID" value="ACAC_0001337701-mRNA-1"/>
    <property type="gene ID" value="ACAC_0001337701"/>
</dbReference>
<reference evidence="3" key="2">
    <citation type="submission" date="2017-02" db="UniProtKB">
        <authorList>
            <consortium name="WormBaseParasite"/>
        </authorList>
    </citation>
    <scope>IDENTIFICATION</scope>
</reference>
<dbReference type="Gene3D" id="1.20.58.2220">
    <property type="entry name" value="Formin, FH2 domain"/>
    <property type="match status" value="1"/>
</dbReference>
<keyword evidence="1" id="KW-0175">Coiled coil</keyword>
<name>A0A0K0DNN8_ANGCA</name>
<feature type="coiled-coil region" evidence="1">
    <location>
        <begin position="87"/>
        <end position="122"/>
    </location>
</feature>
<evidence type="ECO:0000256" key="1">
    <source>
        <dbReference type="SAM" id="Coils"/>
    </source>
</evidence>
<dbReference type="STRING" id="6313.A0A0K0DNN8"/>
<dbReference type="Proteomes" id="UP000035642">
    <property type="component" value="Unassembled WGS sequence"/>
</dbReference>
<dbReference type="InterPro" id="IPR042201">
    <property type="entry name" value="FH2_Formin_sf"/>
</dbReference>
<sequence>MIGYLYGLYKNSVEEIKTSLRSLGEKCTTLGKELKKIQGAEFEEIRQYLEDHCYAELEVTNGSLKEMLKAENELAIFFCENKSSFKIEECLKENDEQERLILRKEKNKMVECDENKQKAESEQRAESFFAFLEKGHHVHTRRRIRVGAIEPERDRKAGKIPSLPKVVESTRTDVTLHDDEKSKQTSNTMSVNTNLRNSDFCAGVLYLNDYVEILEKQVGFLDSIAHAERIKFLHLFELGKLAVKVNNAFIPVVVDGV</sequence>
<evidence type="ECO:0000313" key="2">
    <source>
        <dbReference type="Proteomes" id="UP000035642"/>
    </source>
</evidence>
<organism evidence="2 3">
    <name type="scientific">Angiostrongylus cantonensis</name>
    <name type="common">Rat lungworm</name>
    <dbReference type="NCBI Taxonomy" id="6313"/>
    <lineage>
        <taxon>Eukaryota</taxon>
        <taxon>Metazoa</taxon>
        <taxon>Ecdysozoa</taxon>
        <taxon>Nematoda</taxon>
        <taxon>Chromadorea</taxon>
        <taxon>Rhabditida</taxon>
        <taxon>Rhabditina</taxon>
        <taxon>Rhabditomorpha</taxon>
        <taxon>Strongyloidea</taxon>
        <taxon>Metastrongylidae</taxon>
        <taxon>Angiostrongylus</taxon>
    </lineage>
</organism>
<reference evidence="2" key="1">
    <citation type="submission" date="2012-09" db="EMBL/GenBank/DDBJ databases">
        <authorList>
            <person name="Martin A.A."/>
        </authorList>
    </citation>
    <scope>NUCLEOTIDE SEQUENCE</scope>
</reference>
<evidence type="ECO:0000313" key="3">
    <source>
        <dbReference type="WBParaSite" id="ACAC_0001337701-mRNA-1"/>
    </source>
</evidence>
<proteinExistence type="predicted"/>
<dbReference type="AlphaFoldDB" id="A0A0K0DNN8"/>
<dbReference type="SUPFAM" id="SSF101447">
    <property type="entry name" value="Formin homology 2 domain (FH2 domain)"/>
    <property type="match status" value="1"/>
</dbReference>
<accession>A0A0K0DNN8</accession>
<keyword evidence="2" id="KW-1185">Reference proteome</keyword>